<dbReference type="Proteomes" id="UP001365846">
    <property type="component" value="Unassembled WGS sequence"/>
</dbReference>
<dbReference type="InterPro" id="IPR013154">
    <property type="entry name" value="ADH-like_N"/>
</dbReference>
<dbReference type="Gene3D" id="3.90.180.10">
    <property type="entry name" value="Medium-chain alcohol dehydrogenases, catalytic domain"/>
    <property type="match status" value="1"/>
</dbReference>
<dbReference type="InterPro" id="IPR036291">
    <property type="entry name" value="NAD(P)-bd_dom_sf"/>
</dbReference>
<dbReference type="EMBL" id="JBBKZU010000027">
    <property type="protein sequence ID" value="MEJ8815957.1"/>
    <property type="molecule type" value="Genomic_DNA"/>
</dbReference>
<dbReference type="SUPFAM" id="SSF51735">
    <property type="entry name" value="NAD(P)-binding Rossmann-fold domains"/>
    <property type="match status" value="1"/>
</dbReference>
<name>A0ABU8VS27_9BURK</name>
<evidence type="ECO:0000256" key="1">
    <source>
        <dbReference type="ARBA" id="ARBA00022723"/>
    </source>
</evidence>
<organism evidence="5 6">
    <name type="scientific">Variovorax ureilyticus</name>
    <dbReference type="NCBI Taxonomy" id="1836198"/>
    <lineage>
        <taxon>Bacteria</taxon>
        <taxon>Pseudomonadati</taxon>
        <taxon>Pseudomonadota</taxon>
        <taxon>Betaproteobacteria</taxon>
        <taxon>Burkholderiales</taxon>
        <taxon>Comamonadaceae</taxon>
        <taxon>Variovorax</taxon>
    </lineage>
</organism>
<dbReference type="InterPro" id="IPR011032">
    <property type="entry name" value="GroES-like_sf"/>
</dbReference>
<dbReference type="InterPro" id="IPR020843">
    <property type="entry name" value="ER"/>
</dbReference>
<evidence type="ECO:0000259" key="4">
    <source>
        <dbReference type="SMART" id="SM00829"/>
    </source>
</evidence>
<comment type="caution">
    <text evidence="5">The sequence shown here is derived from an EMBL/GenBank/DDBJ whole genome shotgun (WGS) entry which is preliminary data.</text>
</comment>
<accession>A0ABU8VS27</accession>
<evidence type="ECO:0000313" key="6">
    <source>
        <dbReference type="Proteomes" id="UP001365846"/>
    </source>
</evidence>
<keyword evidence="2" id="KW-0862">Zinc</keyword>
<dbReference type="Pfam" id="PF08240">
    <property type="entry name" value="ADH_N"/>
    <property type="match status" value="1"/>
</dbReference>
<gene>
    <name evidence="5" type="ORF">WKW77_33190</name>
</gene>
<evidence type="ECO:0000256" key="3">
    <source>
        <dbReference type="ARBA" id="ARBA00023002"/>
    </source>
</evidence>
<keyword evidence="3" id="KW-0560">Oxidoreductase</keyword>
<dbReference type="Pfam" id="PF00107">
    <property type="entry name" value="ADH_zinc_N"/>
    <property type="match status" value="1"/>
</dbReference>
<dbReference type="PANTHER" id="PTHR43401:SF2">
    <property type="entry name" value="L-THREONINE 3-DEHYDROGENASE"/>
    <property type="match status" value="1"/>
</dbReference>
<protein>
    <submittedName>
        <fullName evidence="5">Alcohol dehydrogenase catalytic domain-containing protein</fullName>
    </submittedName>
</protein>
<keyword evidence="6" id="KW-1185">Reference proteome</keyword>
<keyword evidence="1" id="KW-0479">Metal-binding</keyword>
<dbReference type="RefSeq" id="WP_340361187.1">
    <property type="nucleotide sequence ID" value="NZ_JBBKZU010000027.1"/>
</dbReference>
<dbReference type="PANTHER" id="PTHR43401">
    <property type="entry name" value="L-THREONINE 3-DEHYDROGENASE"/>
    <property type="match status" value="1"/>
</dbReference>
<evidence type="ECO:0000313" key="5">
    <source>
        <dbReference type="EMBL" id="MEJ8815957.1"/>
    </source>
</evidence>
<dbReference type="InterPro" id="IPR050129">
    <property type="entry name" value="Zn_alcohol_dh"/>
</dbReference>
<reference evidence="5 6" key="1">
    <citation type="submission" date="2024-03" db="EMBL/GenBank/DDBJ databases">
        <title>Novel species of the genus Variovorax.</title>
        <authorList>
            <person name="Liu Q."/>
            <person name="Xin Y.-H."/>
        </authorList>
    </citation>
    <scope>NUCLEOTIDE SEQUENCE [LARGE SCALE GENOMIC DNA]</scope>
    <source>
        <strain evidence="5 6">KACC 18899</strain>
    </source>
</reference>
<dbReference type="SMART" id="SM00829">
    <property type="entry name" value="PKS_ER"/>
    <property type="match status" value="1"/>
</dbReference>
<evidence type="ECO:0000256" key="2">
    <source>
        <dbReference type="ARBA" id="ARBA00022833"/>
    </source>
</evidence>
<dbReference type="SUPFAM" id="SSF50129">
    <property type="entry name" value="GroES-like"/>
    <property type="match status" value="1"/>
</dbReference>
<dbReference type="InterPro" id="IPR013149">
    <property type="entry name" value="ADH-like_C"/>
</dbReference>
<feature type="domain" description="Enoyl reductase (ER)" evidence="4">
    <location>
        <begin position="52"/>
        <end position="406"/>
    </location>
</feature>
<sequence>MEQSRPCDSRRATDALQAILPAGRCSPVIFPLTSTETTMTKMMNAARLHKIGEPFQIDTIPVPEVRPNDVLVEVKAAGVVPNLRNVVTSYPKWFPFLPLPALPAIYGLDSAGVVAQVGSQVRADIKPGDRVYVNPGLSCGSCLACRRGDHINCTAYTFQGYFGFGPGSQQLFEDYPYGGFGQYLTAPAANLVKLPDTISFEQGARFGYLGTAYSALRKAQFSPGQTVLIDGATGTLGLGAVILALAMGAARIFATGRNTALLEKLQQLDPQRIVPIALGSRPTSEIVMEATGGFGVDALIEALGPNAAVATVLDSFNALRRGGKAINIGGVADPIPLEPFPLMCLQKSYIGSLWFTTAEGQDMAAMAHAGTLNLGVFEHERFPLERVNEALDAIDQRSGGFTNVVIIH</sequence>
<proteinExistence type="predicted"/>